<dbReference type="EMBL" id="BSOH01000014">
    <property type="protein sequence ID" value="GLR17874.1"/>
    <property type="molecule type" value="Genomic_DNA"/>
</dbReference>
<reference evidence="4" key="2">
    <citation type="submission" date="2023-01" db="EMBL/GenBank/DDBJ databases">
        <title>Draft genome sequence of Portibacter lacus strain NBRC 108769.</title>
        <authorList>
            <person name="Sun Q."/>
            <person name="Mori K."/>
        </authorList>
    </citation>
    <scope>NUCLEOTIDE SEQUENCE</scope>
    <source>
        <strain evidence="4">NBRC 108769</strain>
    </source>
</reference>
<accession>A0AA37SQS4</accession>
<dbReference type="Gene3D" id="2.40.420.20">
    <property type="match status" value="1"/>
</dbReference>
<dbReference type="PANTHER" id="PTHR30469:SF15">
    <property type="entry name" value="HLYD FAMILY OF SECRETION PROTEINS"/>
    <property type="match status" value="1"/>
</dbReference>
<evidence type="ECO:0000313" key="4">
    <source>
        <dbReference type="EMBL" id="GLR17874.1"/>
    </source>
</evidence>
<organism evidence="4 5">
    <name type="scientific">Portibacter lacus</name>
    <dbReference type="NCBI Taxonomy" id="1099794"/>
    <lineage>
        <taxon>Bacteria</taxon>
        <taxon>Pseudomonadati</taxon>
        <taxon>Bacteroidota</taxon>
        <taxon>Saprospiria</taxon>
        <taxon>Saprospirales</taxon>
        <taxon>Haliscomenobacteraceae</taxon>
        <taxon>Portibacter</taxon>
    </lineage>
</organism>
<evidence type="ECO:0000256" key="1">
    <source>
        <dbReference type="ARBA" id="ARBA00009477"/>
    </source>
</evidence>
<dbReference type="InterPro" id="IPR006143">
    <property type="entry name" value="RND_pump_MFP"/>
</dbReference>
<dbReference type="Gene3D" id="2.40.30.170">
    <property type="match status" value="1"/>
</dbReference>
<feature type="domain" description="Multidrug resistance protein MdtA-like barrel-sandwich hybrid" evidence="3">
    <location>
        <begin position="65"/>
        <end position="197"/>
    </location>
</feature>
<dbReference type="Gene3D" id="2.40.50.100">
    <property type="match status" value="1"/>
</dbReference>
<reference evidence="4" key="1">
    <citation type="journal article" date="2014" name="Int. J. Syst. Evol. Microbiol.">
        <title>Complete genome sequence of Corynebacterium casei LMG S-19264T (=DSM 44701T), isolated from a smear-ripened cheese.</title>
        <authorList>
            <consortium name="US DOE Joint Genome Institute (JGI-PGF)"/>
            <person name="Walter F."/>
            <person name="Albersmeier A."/>
            <person name="Kalinowski J."/>
            <person name="Ruckert C."/>
        </authorList>
    </citation>
    <scope>NUCLEOTIDE SEQUENCE</scope>
    <source>
        <strain evidence="4">NBRC 108769</strain>
    </source>
</reference>
<protein>
    <submittedName>
        <fullName evidence="4">Cation transporter</fullName>
    </submittedName>
</protein>
<evidence type="ECO:0000256" key="2">
    <source>
        <dbReference type="SAM" id="Coils"/>
    </source>
</evidence>
<keyword evidence="2" id="KW-0175">Coiled coil</keyword>
<comment type="caution">
    <text evidence="4">The sequence shown here is derived from an EMBL/GenBank/DDBJ whole genome shotgun (WGS) entry which is preliminary data.</text>
</comment>
<dbReference type="NCBIfam" id="TIGR01730">
    <property type="entry name" value="RND_mfp"/>
    <property type="match status" value="1"/>
</dbReference>
<feature type="coiled-coil region" evidence="2">
    <location>
        <begin position="92"/>
        <end position="119"/>
    </location>
</feature>
<dbReference type="Gene3D" id="1.10.287.470">
    <property type="entry name" value="Helix hairpin bin"/>
    <property type="match status" value="1"/>
</dbReference>
<dbReference type="Pfam" id="PF25917">
    <property type="entry name" value="BSH_RND"/>
    <property type="match status" value="1"/>
</dbReference>
<dbReference type="PANTHER" id="PTHR30469">
    <property type="entry name" value="MULTIDRUG RESISTANCE PROTEIN MDTA"/>
    <property type="match status" value="1"/>
</dbReference>
<dbReference type="SUPFAM" id="SSF111369">
    <property type="entry name" value="HlyD-like secretion proteins"/>
    <property type="match status" value="1"/>
</dbReference>
<evidence type="ECO:0000313" key="5">
    <source>
        <dbReference type="Proteomes" id="UP001156666"/>
    </source>
</evidence>
<dbReference type="GO" id="GO:1990281">
    <property type="term" value="C:efflux pump complex"/>
    <property type="evidence" value="ECO:0007669"/>
    <property type="project" value="TreeGrafter"/>
</dbReference>
<dbReference type="AlphaFoldDB" id="A0AA37SQS4"/>
<sequence>MLSILILIIFLPSCNAKKPDLETVTAKAKEEASLIDQKTKVRVVKATLETFTIQKILSGRIEADRKVNIKSTSDGQIINYNLLEGKYIKTGEVLIEQDAQELQLQLEQRKNEYDDAIMSKNERIIRDGGFADQDSSVSPQKLEYINILSGLNKAQSALKEIQYRLEEKRTLSPISGWISDIKINDKEYINAGEEICTIIDPSSFEIKIMMLESDALSTKIGTSITAYPLLSPDQEIKANISKINPVVDKNGLVTIYAKIIGSGQHLFEGMNVRVEVESHKKNQLIVPKSALVSRSDRDVIFVYDEASGLAKWKYVTVGYENKDALAIIDGLAEGDLVIAEGNLNLDHDAKVELAESLEK</sequence>
<evidence type="ECO:0000259" key="3">
    <source>
        <dbReference type="Pfam" id="PF25917"/>
    </source>
</evidence>
<dbReference type="GO" id="GO:0015562">
    <property type="term" value="F:efflux transmembrane transporter activity"/>
    <property type="evidence" value="ECO:0007669"/>
    <property type="project" value="TreeGrafter"/>
</dbReference>
<gene>
    <name evidence="4" type="ORF">GCM10007940_24890</name>
</gene>
<name>A0AA37SQS4_9BACT</name>
<dbReference type="InterPro" id="IPR058625">
    <property type="entry name" value="MdtA-like_BSH"/>
</dbReference>
<keyword evidence="5" id="KW-1185">Reference proteome</keyword>
<dbReference type="Proteomes" id="UP001156666">
    <property type="component" value="Unassembled WGS sequence"/>
</dbReference>
<proteinExistence type="inferred from homology"/>
<comment type="similarity">
    <text evidence="1">Belongs to the membrane fusion protein (MFP) (TC 8.A.1) family.</text>
</comment>